<dbReference type="OMA" id="ATCILRW"/>
<dbReference type="AlphaFoldDB" id="W1NIC2"/>
<keyword evidence="3" id="KW-0862">Zinc</keyword>
<dbReference type="HOGENOM" id="CLU_085866_0_0_1"/>
<keyword evidence="2 4" id="KW-0863">Zinc-finger</keyword>
<dbReference type="OrthoDB" id="1935339at2759"/>
<keyword evidence="8" id="KW-1185">Reference proteome</keyword>
<evidence type="ECO:0000256" key="4">
    <source>
        <dbReference type="PROSITE-ProRule" id="PRU00175"/>
    </source>
</evidence>
<organism evidence="7 8">
    <name type="scientific">Amborella trichopoda</name>
    <dbReference type="NCBI Taxonomy" id="13333"/>
    <lineage>
        <taxon>Eukaryota</taxon>
        <taxon>Viridiplantae</taxon>
        <taxon>Streptophyta</taxon>
        <taxon>Embryophyta</taxon>
        <taxon>Tracheophyta</taxon>
        <taxon>Spermatophyta</taxon>
        <taxon>Magnoliopsida</taxon>
        <taxon>Amborellales</taxon>
        <taxon>Amborellaceae</taxon>
        <taxon>Amborella</taxon>
    </lineage>
</organism>
<evidence type="ECO:0000256" key="3">
    <source>
        <dbReference type="ARBA" id="ARBA00022833"/>
    </source>
</evidence>
<dbReference type="EMBL" id="KI397501">
    <property type="protein sequence ID" value="ERM94930.1"/>
    <property type="molecule type" value="Genomic_DNA"/>
</dbReference>
<dbReference type="GO" id="GO:0008270">
    <property type="term" value="F:zinc ion binding"/>
    <property type="evidence" value="ECO:0007669"/>
    <property type="project" value="UniProtKB-KW"/>
</dbReference>
<evidence type="ECO:0000256" key="5">
    <source>
        <dbReference type="SAM" id="MobiDB-lite"/>
    </source>
</evidence>
<evidence type="ECO:0000256" key="1">
    <source>
        <dbReference type="ARBA" id="ARBA00022723"/>
    </source>
</evidence>
<dbReference type="SMART" id="SM00184">
    <property type="entry name" value="RING"/>
    <property type="match status" value="1"/>
</dbReference>
<dbReference type="KEGG" id="atr:18422960"/>
<evidence type="ECO:0000313" key="8">
    <source>
        <dbReference type="Proteomes" id="UP000017836"/>
    </source>
</evidence>
<evidence type="ECO:0000256" key="2">
    <source>
        <dbReference type="ARBA" id="ARBA00022771"/>
    </source>
</evidence>
<accession>W1NIC2</accession>
<name>W1NIC2_AMBTC</name>
<dbReference type="PANTHER" id="PTHR47361">
    <property type="entry name" value="RING/U-BOX SUPERFAMILY PROTEIN"/>
    <property type="match status" value="1"/>
</dbReference>
<dbReference type="PROSITE" id="PS50089">
    <property type="entry name" value="ZF_RING_2"/>
    <property type="match status" value="1"/>
</dbReference>
<feature type="domain" description="RING-type" evidence="6">
    <location>
        <begin position="28"/>
        <end position="71"/>
    </location>
</feature>
<dbReference type="InterPro" id="IPR017907">
    <property type="entry name" value="Znf_RING_CS"/>
</dbReference>
<dbReference type="InterPro" id="IPR013083">
    <property type="entry name" value="Znf_RING/FYVE/PHD"/>
</dbReference>
<dbReference type="Gramene" id="ERM94930">
    <property type="protein sequence ID" value="ERM94930"/>
    <property type="gene ID" value="AMTR_s00009p00186290"/>
</dbReference>
<reference evidence="8" key="1">
    <citation type="journal article" date="2013" name="Science">
        <title>The Amborella genome and the evolution of flowering plants.</title>
        <authorList>
            <consortium name="Amborella Genome Project"/>
        </authorList>
    </citation>
    <scope>NUCLEOTIDE SEQUENCE [LARGE SCALE GENOMIC DNA]</scope>
</reference>
<feature type="region of interest" description="Disordered" evidence="5">
    <location>
        <begin position="173"/>
        <end position="227"/>
    </location>
</feature>
<gene>
    <name evidence="7" type="ORF">AMTR_s00009p00186290</name>
</gene>
<proteinExistence type="predicted"/>
<sequence>MEDKALSGEQKDTVHDTYCEPAIDHGFCAICLEKILLEETAHVTGCEHAYCATCILRWASYNANPSCPQCKHPFLSLLVHRSLDGRIHDYMFEESVCLLLRAPWYTPVTLETQKEAIEEQEEHQYEYDDVDDYVEDAFYGNMAGLRIGNRRWGDGGYVRAGRKEAMPIVERARSHGQEAGGSSRAQGKKPASREEHGRRAKRAQKREAADKAAAAKHQEHLQRMGRI</sequence>
<keyword evidence="1" id="KW-0479">Metal-binding</keyword>
<protein>
    <recommendedName>
        <fullName evidence="6">RING-type domain-containing protein</fullName>
    </recommendedName>
</protein>
<dbReference type="Proteomes" id="UP000017836">
    <property type="component" value="Unassembled WGS sequence"/>
</dbReference>
<dbReference type="Pfam" id="PF13639">
    <property type="entry name" value="zf-RING_2"/>
    <property type="match status" value="1"/>
</dbReference>
<dbReference type="PROSITE" id="PS00518">
    <property type="entry name" value="ZF_RING_1"/>
    <property type="match status" value="1"/>
</dbReference>
<dbReference type="STRING" id="13333.W1NIC2"/>
<dbReference type="SUPFAM" id="SSF57850">
    <property type="entry name" value="RING/U-box"/>
    <property type="match status" value="1"/>
</dbReference>
<evidence type="ECO:0000259" key="6">
    <source>
        <dbReference type="PROSITE" id="PS50089"/>
    </source>
</evidence>
<evidence type="ECO:0000313" key="7">
    <source>
        <dbReference type="EMBL" id="ERM94930.1"/>
    </source>
</evidence>
<dbReference type="eggNOG" id="ENOG502QRND">
    <property type="taxonomic scope" value="Eukaryota"/>
</dbReference>
<dbReference type="Gene3D" id="3.30.40.10">
    <property type="entry name" value="Zinc/RING finger domain, C3HC4 (zinc finger)"/>
    <property type="match status" value="1"/>
</dbReference>
<dbReference type="PANTHER" id="PTHR47361:SF4">
    <property type="entry name" value="RING_U-BOX SUPERFAMILY PROTEIN"/>
    <property type="match status" value="1"/>
</dbReference>
<feature type="compositionally biased region" description="Basic and acidic residues" evidence="5">
    <location>
        <begin position="216"/>
        <end position="227"/>
    </location>
</feature>
<dbReference type="InterPro" id="IPR001841">
    <property type="entry name" value="Znf_RING"/>
</dbReference>